<evidence type="ECO:0000313" key="12">
    <source>
        <dbReference type="Proteomes" id="UP000315953"/>
    </source>
</evidence>
<dbReference type="NCBIfam" id="NF033092">
    <property type="entry name" value="HK_WalK"/>
    <property type="match status" value="1"/>
</dbReference>
<evidence type="ECO:0000256" key="10">
    <source>
        <dbReference type="ARBA" id="ARBA00023136"/>
    </source>
</evidence>
<dbReference type="PROSITE" id="PS50112">
    <property type="entry name" value="PAS"/>
    <property type="match status" value="1"/>
</dbReference>
<dbReference type="SUPFAM" id="SSF158472">
    <property type="entry name" value="HAMP domain-like"/>
    <property type="match status" value="1"/>
</dbReference>
<dbReference type="Gene3D" id="3.30.450.20">
    <property type="entry name" value="PAS domain"/>
    <property type="match status" value="2"/>
</dbReference>
<comment type="subcellular location">
    <subcellularLocation>
        <location evidence="2">Membrane</location>
    </subcellularLocation>
</comment>
<dbReference type="Pfam" id="PF23846">
    <property type="entry name" value="Cache_WalK"/>
    <property type="match status" value="1"/>
</dbReference>
<evidence type="ECO:0000256" key="6">
    <source>
        <dbReference type="ARBA" id="ARBA00022692"/>
    </source>
</evidence>
<dbReference type="CDD" id="cd00130">
    <property type="entry name" value="PAS"/>
    <property type="match status" value="1"/>
</dbReference>
<dbReference type="Pfam" id="PF02518">
    <property type="entry name" value="HATPase_c"/>
    <property type="match status" value="1"/>
</dbReference>
<dbReference type="PROSITE" id="PS50113">
    <property type="entry name" value="PAC"/>
    <property type="match status" value="1"/>
</dbReference>
<dbReference type="InterPro" id="IPR003661">
    <property type="entry name" value="HisK_dim/P_dom"/>
</dbReference>
<proteinExistence type="predicted"/>
<dbReference type="EC" id="2.7.13.3" evidence="3"/>
<dbReference type="InterPro" id="IPR004358">
    <property type="entry name" value="Sig_transdc_His_kin-like_C"/>
</dbReference>
<dbReference type="Pfam" id="PF00672">
    <property type="entry name" value="HAMP"/>
    <property type="match status" value="1"/>
</dbReference>
<dbReference type="GO" id="GO:0000155">
    <property type="term" value="F:phosphorelay sensor kinase activity"/>
    <property type="evidence" value="ECO:0007669"/>
    <property type="project" value="InterPro"/>
</dbReference>
<dbReference type="GO" id="GO:0004721">
    <property type="term" value="F:phosphoprotein phosphatase activity"/>
    <property type="evidence" value="ECO:0007669"/>
    <property type="project" value="TreeGrafter"/>
</dbReference>
<dbReference type="InterPro" id="IPR000014">
    <property type="entry name" value="PAS"/>
</dbReference>
<evidence type="ECO:0000256" key="1">
    <source>
        <dbReference type="ARBA" id="ARBA00000085"/>
    </source>
</evidence>
<dbReference type="PROSITE" id="PS50109">
    <property type="entry name" value="HIS_KIN"/>
    <property type="match status" value="1"/>
</dbReference>
<reference evidence="11 12" key="1">
    <citation type="submission" date="2019-07" db="EMBL/GenBank/DDBJ databases">
        <title>Genome assembly of a nasal isolate of Dolosigranulum pigrum from a chronic sinusitis patient.</title>
        <authorList>
            <person name="Baig S."/>
            <person name="Overballe-Petersen S."/>
            <person name="Kaspar U."/>
            <person name="Rendboe A."/>
            <person name="de Man T."/>
            <person name="Liu C."/>
            <person name="Price L.B."/>
            <person name="Stegger M."/>
            <person name="Becker K."/>
            <person name="Skytt Andersen P."/>
        </authorList>
    </citation>
    <scope>NUCLEOTIDE SEQUENCE [LARGE SCALE GENOMIC DNA]</scope>
    <source>
        <strain evidence="11 12">83VPs-KB5</strain>
    </source>
</reference>
<dbReference type="FunFam" id="3.30.565.10:FF:000006">
    <property type="entry name" value="Sensor histidine kinase WalK"/>
    <property type="match status" value="1"/>
</dbReference>
<dbReference type="InterPro" id="IPR003594">
    <property type="entry name" value="HATPase_dom"/>
</dbReference>
<keyword evidence="9" id="KW-0902">Two-component regulatory system</keyword>
<evidence type="ECO:0000256" key="7">
    <source>
        <dbReference type="ARBA" id="ARBA00022777"/>
    </source>
</evidence>
<organism evidence="11 12">
    <name type="scientific">Dolosigranulum pigrum</name>
    <dbReference type="NCBI Taxonomy" id="29394"/>
    <lineage>
        <taxon>Bacteria</taxon>
        <taxon>Bacillati</taxon>
        <taxon>Bacillota</taxon>
        <taxon>Bacilli</taxon>
        <taxon>Lactobacillales</taxon>
        <taxon>Carnobacteriaceae</taxon>
        <taxon>Dolosigranulum</taxon>
    </lineage>
</organism>
<dbReference type="NCBIfam" id="TIGR00229">
    <property type="entry name" value="sensory_box"/>
    <property type="match status" value="1"/>
</dbReference>
<dbReference type="Pfam" id="PF00512">
    <property type="entry name" value="HisKA"/>
    <property type="match status" value="1"/>
</dbReference>
<keyword evidence="8" id="KW-1133">Transmembrane helix</keyword>
<keyword evidence="5" id="KW-0808">Transferase</keyword>
<dbReference type="InterPro" id="IPR005467">
    <property type="entry name" value="His_kinase_dom"/>
</dbReference>
<protein>
    <recommendedName>
        <fullName evidence="3">histidine kinase</fullName>
        <ecNumber evidence="3">2.7.13.3</ecNumber>
    </recommendedName>
</protein>
<dbReference type="InterPro" id="IPR049814">
    <property type="entry name" value="Resp_reg_WalK"/>
</dbReference>
<dbReference type="InterPro" id="IPR003660">
    <property type="entry name" value="HAMP_dom"/>
</dbReference>
<evidence type="ECO:0000256" key="4">
    <source>
        <dbReference type="ARBA" id="ARBA00022553"/>
    </source>
</evidence>
<dbReference type="SUPFAM" id="SSF47384">
    <property type="entry name" value="Homodimeric domain of signal transducing histidine kinase"/>
    <property type="match status" value="1"/>
</dbReference>
<dbReference type="InterPro" id="IPR000700">
    <property type="entry name" value="PAS-assoc_C"/>
</dbReference>
<dbReference type="InterPro" id="IPR035965">
    <property type="entry name" value="PAS-like_dom_sf"/>
</dbReference>
<accession>A0A328KEV7</accession>
<evidence type="ECO:0000256" key="9">
    <source>
        <dbReference type="ARBA" id="ARBA00023012"/>
    </source>
</evidence>
<dbReference type="InterPro" id="IPR057640">
    <property type="entry name" value="Cache_WalK"/>
</dbReference>
<evidence type="ECO:0000256" key="3">
    <source>
        <dbReference type="ARBA" id="ARBA00012438"/>
    </source>
</evidence>
<dbReference type="FunFam" id="1.10.287.130:FF:000001">
    <property type="entry name" value="Two-component sensor histidine kinase"/>
    <property type="match status" value="1"/>
</dbReference>
<dbReference type="AlphaFoldDB" id="A0A328KEV7"/>
<dbReference type="CDD" id="cd00075">
    <property type="entry name" value="HATPase"/>
    <property type="match status" value="1"/>
</dbReference>
<dbReference type="Gene3D" id="1.10.287.130">
    <property type="match status" value="1"/>
</dbReference>
<dbReference type="GO" id="GO:0016036">
    <property type="term" value="P:cellular response to phosphate starvation"/>
    <property type="evidence" value="ECO:0007669"/>
    <property type="project" value="TreeGrafter"/>
</dbReference>
<dbReference type="SUPFAM" id="SSF55874">
    <property type="entry name" value="ATPase domain of HSP90 chaperone/DNA topoisomerase II/histidine kinase"/>
    <property type="match status" value="1"/>
</dbReference>
<keyword evidence="10" id="KW-0472">Membrane</keyword>
<dbReference type="CDD" id="cd00082">
    <property type="entry name" value="HisKA"/>
    <property type="match status" value="1"/>
</dbReference>
<dbReference type="Gene3D" id="3.30.565.10">
    <property type="entry name" value="Histidine kinase-like ATPase, C-terminal domain"/>
    <property type="match status" value="1"/>
</dbReference>
<dbReference type="PANTHER" id="PTHR45453:SF1">
    <property type="entry name" value="PHOSPHATE REGULON SENSOR PROTEIN PHOR"/>
    <property type="match status" value="1"/>
</dbReference>
<keyword evidence="7 11" id="KW-0418">Kinase</keyword>
<dbReference type="InterPro" id="IPR036890">
    <property type="entry name" value="HATPase_C_sf"/>
</dbReference>
<dbReference type="KEGG" id="dpm:FNV33_00360"/>
<dbReference type="GO" id="GO:0006355">
    <property type="term" value="P:regulation of DNA-templated transcription"/>
    <property type="evidence" value="ECO:0007669"/>
    <property type="project" value="InterPro"/>
</dbReference>
<dbReference type="EMBL" id="CP041626">
    <property type="protein sequence ID" value="QDO90580.1"/>
    <property type="molecule type" value="Genomic_DNA"/>
</dbReference>
<dbReference type="SMART" id="SM00304">
    <property type="entry name" value="HAMP"/>
    <property type="match status" value="1"/>
</dbReference>
<dbReference type="RefSeq" id="WP_112779719.1">
    <property type="nucleotide sequence ID" value="NZ_CAJHJL010000003.1"/>
</dbReference>
<dbReference type="Gene3D" id="1.10.8.500">
    <property type="entry name" value="HAMP domain in histidine kinase"/>
    <property type="match status" value="1"/>
</dbReference>
<name>A0A328KEV7_9LACT</name>
<dbReference type="GO" id="GO:0005886">
    <property type="term" value="C:plasma membrane"/>
    <property type="evidence" value="ECO:0007669"/>
    <property type="project" value="TreeGrafter"/>
</dbReference>
<dbReference type="Pfam" id="PF00989">
    <property type="entry name" value="PAS"/>
    <property type="match status" value="1"/>
</dbReference>
<gene>
    <name evidence="11" type="primary">walK</name>
    <name evidence="11" type="ORF">FNV33_00360</name>
</gene>
<dbReference type="InterPro" id="IPR036097">
    <property type="entry name" value="HisK_dim/P_sf"/>
</dbReference>
<dbReference type="Proteomes" id="UP000315953">
    <property type="component" value="Chromosome"/>
</dbReference>
<dbReference type="InterPro" id="IPR013767">
    <property type="entry name" value="PAS_fold"/>
</dbReference>
<dbReference type="SMART" id="SM00091">
    <property type="entry name" value="PAS"/>
    <property type="match status" value="1"/>
</dbReference>
<dbReference type="PROSITE" id="PS50885">
    <property type="entry name" value="HAMP"/>
    <property type="match status" value="1"/>
</dbReference>
<dbReference type="PANTHER" id="PTHR45453">
    <property type="entry name" value="PHOSPHATE REGULON SENSOR PROTEIN PHOR"/>
    <property type="match status" value="1"/>
</dbReference>
<dbReference type="CDD" id="cd06225">
    <property type="entry name" value="HAMP"/>
    <property type="match status" value="1"/>
</dbReference>
<comment type="catalytic activity">
    <reaction evidence="1">
        <text>ATP + protein L-histidine = ADP + protein N-phospho-L-histidine.</text>
        <dbReference type="EC" id="2.7.13.3"/>
    </reaction>
</comment>
<keyword evidence="6" id="KW-0812">Transmembrane</keyword>
<evidence type="ECO:0000256" key="8">
    <source>
        <dbReference type="ARBA" id="ARBA00022989"/>
    </source>
</evidence>
<evidence type="ECO:0000256" key="5">
    <source>
        <dbReference type="ARBA" id="ARBA00022679"/>
    </source>
</evidence>
<dbReference type="SMART" id="SM00388">
    <property type="entry name" value="HisKA"/>
    <property type="match status" value="1"/>
</dbReference>
<evidence type="ECO:0000313" key="11">
    <source>
        <dbReference type="EMBL" id="QDO90580.1"/>
    </source>
</evidence>
<dbReference type="PRINTS" id="PR00344">
    <property type="entry name" value="BCTRLSENSOR"/>
</dbReference>
<dbReference type="SMART" id="SM00387">
    <property type="entry name" value="HATPase_c"/>
    <property type="match status" value="1"/>
</dbReference>
<dbReference type="InterPro" id="IPR050351">
    <property type="entry name" value="BphY/WalK/GraS-like"/>
</dbReference>
<keyword evidence="4" id="KW-0597">Phosphoprotein</keyword>
<evidence type="ECO:0000256" key="2">
    <source>
        <dbReference type="ARBA" id="ARBA00004370"/>
    </source>
</evidence>
<dbReference type="SUPFAM" id="SSF55785">
    <property type="entry name" value="PYP-like sensor domain (PAS domain)"/>
    <property type="match status" value="1"/>
</dbReference>
<sequence length="623" mass="70543">MKDSIRFYKSINTKLIFVIVMLIVFVLQFIGANFITQIEQELVTSFQQARQQEIAYLKNTSRQYLEQINNPDNEGENNAAEEINNLVTDFSSNSITDIKIYSPQFIILGISDNTLQRMVGQITNDNDVRHAYLQGQQVTRQIIDSQTEDRQYKIVEPVYAGDNDSTIVGLISLESNIESVYNQVDDISLVFIRSSIVAIIASLILAHLISRAITKPIKEMQTQTKQIADGDYSGSLVVHGEDELGQLAKLINDLSDDVSEAQEWIESERRRLHSVLTHMTDGVVATDRRGLITTINDMAQSMLNCTQEDVLGKKLTTVLDLEDNFRMREIITQERDIAVEESALGESLILRASFSVIQRESGFISGYVCVLHDITEQKRIDEERKQFVSNVSHELRTPLTSLRSYIEALSDGAWKDPELAPRFLEVTQGETDRMIRMVQDLLHLSRIDSGKSDLELEIIDVKELFEHVLRRFDMLVNSNEYDQKIYSIESQIMIDSQFIEADSDRFIQVLDNLLNNAIKYSPDGGIITGKLRLNGQGDRVILSIADEGMGIPKSDLQKVFSRFYRVDRARSRAMGGSGLGLAISKEVIEQHGGKIWARSVEQVGTTFYISMPIVTFDGEDEWA</sequence>